<keyword evidence="1" id="KW-0433">Leucine-rich repeat</keyword>
<evidence type="ECO:0000259" key="4">
    <source>
        <dbReference type="Pfam" id="PF23598"/>
    </source>
</evidence>
<evidence type="ECO:0000313" key="5">
    <source>
        <dbReference type="EMBL" id="SVB09232.1"/>
    </source>
</evidence>
<keyword evidence="3" id="KW-0472">Membrane</keyword>
<dbReference type="PANTHER" id="PTHR48057">
    <property type="entry name" value="LEUCINE-RICH REPEAT SERINE/THREONINE-PROTEIN KINASE 1"/>
    <property type="match status" value="1"/>
</dbReference>
<feature type="non-terminal residue" evidence="5">
    <location>
        <position position="561"/>
    </location>
</feature>
<dbReference type="SMART" id="SM00369">
    <property type="entry name" value="LRR_TYP"/>
    <property type="match status" value="5"/>
</dbReference>
<accession>A0A382B7I5</accession>
<dbReference type="FunFam" id="3.80.10.10:FF:000095">
    <property type="entry name" value="LRR receptor-like serine/threonine-protein kinase GSO1"/>
    <property type="match status" value="1"/>
</dbReference>
<protein>
    <recommendedName>
        <fullName evidence="4">Disease resistance R13L4/SHOC-2-like LRR domain-containing protein</fullName>
    </recommendedName>
</protein>
<dbReference type="SUPFAM" id="SSF52058">
    <property type="entry name" value="L domain-like"/>
    <property type="match status" value="2"/>
</dbReference>
<evidence type="ECO:0000256" key="1">
    <source>
        <dbReference type="ARBA" id="ARBA00022614"/>
    </source>
</evidence>
<dbReference type="Pfam" id="PF23598">
    <property type="entry name" value="LRR_14"/>
    <property type="match status" value="1"/>
</dbReference>
<evidence type="ECO:0000256" key="2">
    <source>
        <dbReference type="ARBA" id="ARBA00022737"/>
    </source>
</evidence>
<reference evidence="5" key="1">
    <citation type="submission" date="2018-05" db="EMBL/GenBank/DDBJ databases">
        <authorList>
            <person name="Lanie J.A."/>
            <person name="Ng W.-L."/>
            <person name="Kazmierczak K.M."/>
            <person name="Andrzejewski T.M."/>
            <person name="Davidsen T.M."/>
            <person name="Wayne K.J."/>
            <person name="Tettelin H."/>
            <person name="Glass J.I."/>
            <person name="Rusch D."/>
            <person name="Podicherti R."/>
            <person name="Tsui H.-C.T."/>
            <person name="Winkler M.E."/>
        </authorList>
    </citation>
    <scope>NUCLEOTIDE SEQUENCE</scope>
</reference>
<name>A0A382B7I5_9ZZZZ</name>
<gene>
    <name evidence="5" type="ORF">METZ01_LOCUS162086</name>
</gene>
<proteinExistence type="predicted"/>
<dbReference type="InterPro" id="IPR032675">
    <property type="entry name" value="LRR_dom_sf"/>
</dbReference>
<sequence>VIFKHQAPVTRGFLFVGGWVDLDMVRYLSLLLFIGLVFWTCGKQDPVSTNSEIQSGGITTIDSISCSPIDELNQENLCTATGGTDGVKILGRCYSIENTIRIDLSWENRRDSLPPEIGLLTNLTYLDLSYNQLKGNIPPQICNLTNLTYLDVSWCQLTGEIPPEIGNLTNLTHLMLWRNHFEGEIPSEIGNLSKLEEFWITNNSFTGEIPPEIGNLINLERLTLGNNQLTGVIPSTIGNLVNLKSFGASGNELTGSIPIEIGNLTQLHVLSLHDNHLTGPIPSTIGNLTNLGVWDSQYYDIIMSGPGGMGMDYWPALYLSNNQLSGPLPSELGNLTALEQVNLSNNNITGPIPPEIGNMTALIVMELQDNMLSGVLPSELGNLPNMNTIESSFNLNSNKLRGQIPEELCNIKIGLGDNAFCPPWPSCFLESENITIVGNNIPDWGIYCNPYPDCPDGYTAITNPPPINGGDIIDGYCFYQDDLDVLQDIIDANGNIGNLEPLELGGQTWYIRDWNNSGALENFHHGRLGSLDLSNLPITNFPESIVNLDKLENLYFSNTQL</sequence>
<evidence type="ECO:0000256" key="3">
    <source>
        <dbReference type="ARBA" id="ARBA00023136"/>
    </source>
</evidence>
<dbReference type="PANTHER" id="PTHR48057:SF9">
    <property type="entry name" value="LRR RECEPTOR-LIKE KINASE"/>
    <property type="match status" value="1"/>
</dbReference>
<dbReference type="SMART" id="SM00365">
    <property type="entry name" value="LRR_SD22"/>
    <property type="match status" value="3"/>
</dbReference>
<dbReference type="Gene3D" id="3.80.10.10">
    <property type="entry name" value="Ribonuclease Inhibitor"/>
    <property type="match status" value="3"/>
</dbReference>
<dbReference type="InterPro" id="IPR001611">
    <property type="entry name" value="Leu-rich_rpt"/>
</dbReference>
<dbReference type="InterPro" id="IPR003591">
    <property type="entry name" value="Leu-rich_rpt_typical-subtyp"/>
</dbReference>
<feature type="domain" description="Disease resistance R13L4/SHOC-2-like LRR" evidence="4">
    <location>
        <begin position="110"/>
        <end position="201"/>
    </location>
</feature>
<dbReference type="FunFam" id="3.80.10.10:FF:000383">
    <property type="entry name" value="Leucine-rich repeat receptor protein kinase EMS1"/>
    <property type="match status" value="1"/>
</dbReference>
<dbReference type="AlphaFoldDB" id="A0A382B7I5"/>
<feature type="non-terminal residue" evidence="5">
    <location>
        <position position="1"/>
    </location>
</feature>
<dbReference type="InterPro" id="IPR055414">
    <property type="entry name" value="LRR_R13L4/SHOC2-like"/>
</dbReference>
<organism evidence="5">
    <name type="scientific">marine metagenome</name>
    <dbReference type="NCBI Taxonomy" id="408172"/>
    <lineage>
        <taxon>unclassified sequences</taxon>
        <taxon>metagenomes</taxon>
        <taxon>ecological metagenomes</taxon>
    </lineage>
</organism>
<keyword evidence="2" id="KW-0677">Repeat</keyword>
<dbReference type="EMBL" id="UINC01028369">
    <property type="protein sequence ID" value="SVB09232.1"/>
    <property type="molecule type" value="Genomic_DNA"/>
</dbReference>
<dbReference type="InterPro" id="IPR052595">
    <property type="entry name" value="LRRC69/RLP"/>
</dbReference>
<dbReference type="PROSITE" id="PS51450">
    <property type="entry name" value="LRR"/>
    <property type="match status" value="1"/>
</dbReference>
<dbReference type="Pfam" id="PF00560">
    <property type="entry name" value="LRR_1"/>
    <property type="match status" value="4"/>
</dbReference>